<dbReference type="SUPFAM" id="SSF52266">
    <property type="entry name" value="SGNH hydrolase"/>
    <property type="match status" value="1"/>
</dbReference>
<proteinExistence type="predicted"/>
<evidence type="ECO:0000313" key="4">
    <source>
        <dbReference type="Proteomes" id="UP000291572"/>
    </source>
</evidence>
<reference evidence="3 4" key="1">
    <citation type="submission" date="2019-02" db="EMBL/GenBank/DDBJ databases">
        <authorList>
            <person name="Feng G."/>
        </authorList>
    </citation>
    <scope>NUCLEOTIDE SEQUENCE [LARGE SCALE GENOMIC DNA]</scope>
    <source>
        <strain evidence="3 4">CCTCC AB 2011146</strain>
    </source>
</reference>
<evidence type="ECO:0000256" key="1">
    <source>
        <dbReference type="SAM" id="SignalP"/>
    </source>
</evidence>
<keyword evidence="1" id="KW-0732">Signal</keyword>
<dbReference type="PANTHER" id="PTHR30383:SF5">
    <property type="entry name" value="SGNH HYDROLASE-TYPE ESTERASE DOMAIN-CONTAINING PROTEIN"/>
    <property type="match status" value="1"/>
</dbReference>
<dbReference type="AlphaFoldDB" id="A0A8G1ZJI7"/>
<dbReference type="GO" id="GO:0004622">
    <property type="term" value="F:phosphatidylcholine lysophospholipase activity"/>
    <property type="evidence" value="ECO:0007669"/>
    <property type="project" value="TreeGrafter"/>
</dbReference>
<comment type="caution">
    <text evidence="3">The sequence shown here is derived from an EMBL/GenBank/DDBJ whole genome shotgun (WGS) entry which is preliminary data.</text>
</comment>
<feature type="domain" description="SGNH hydrolase-type esterase" evidence="2">
    <location>
        <begin position="97"/>
        <end position="236"/>
    </location>
</feature>
<dbReference type="InterPro" id="IPR051532">
    <property type="entry name" value="Ester_Hydrolysis_Enzymes"/>
</dbReference>
<sequence>MRTANIACARSTAIKGAGLRRTALPTLLACALAVPAIAAPPPARPAPVPNADPTFPFSNEVEAFAKANSASTPVRDATLFLGSSSIRLWDIAGSFADIDTVNRGFGGATTAHVLHYYRRLLPPVPPRSVVVYVGENDLAAGATPDAVSRDILALLKRLRADYPRAAIAWLSLKPSPIRWTLWPKMAQVNAAIAARAKRDGFSYIDVGAVLLARDGLPDASLFRPDGLHMNARGYQRWTGLVDDWLDHAAPTTGARPNAS</sequence>
<dbReference type="OrthoDB" id="9790057at2"/>
<dbReference type="EMBL" id="SEOO01000007">
    <property type="protein sequence ID" value="RYM12867.1"/>
    <property type="molecule type" value="Genomic_DNA"/>
</dbReference>
<protein>
    <submittedName>
        <fullName evidence="3">Lipolytic enzyme</fullName>
    </submittedName>
</protein>
<name>A0A8G1ZJI7_9SPHN</name>
<dbReference type="Pfam" id="PF13472">
    <property type="entry name" value="Lipase_GDSL_2"/>
    <property type="match status" value="1"/>
</dbReference>
<dbReference type="InterPro" id="IPR036514">
    <property type="entry name" value="SGNH_hydro_sf"/>
</dbReference>
<gene>
    <name evidence="3" type="ORF">EWH12_05980</name>
</gene>
<dbReference type="PANTHER" id="PTHR30383">
    <property type="entry name" value="THIOESTERASE 1/PROTEASE 1/LYSOPHOSPHOLIPASE L1"/>
    <property type="match status" value="1"/>
</dbReference>
<evidence type="ECO:0000313" key="3">
    <source>
        <dbReference type="EMBL" id="RYM12867.1"/>
    </source>
</evidence>
<accession>A0A8G1ZJI7</accession>
<feature type="signal peptide" evidence="1">
    <location>
        <begin position="1"/>
        <end position="38"/>
    </location>
</feature>
<dbReference type="InterPro" id="IPR013830">
    <property type="entry name" value="SGNH_hydro"/>
</dbReference>
<dbReference type="Proteomes" id="UP000291572">
    <property type="component" value="Unassembled WGS sequence"/>
</dbReference>
<evidence type="ECO:0000259" key="2">
    <source>
        <dbReference type="Pfam" id="PF13472"/>
    </source>
</evidence>
<dbReference type="Gene3D" id="3.40.50.1110">
    <property type="entry name" value="SGNH hydrolase"/>
    <property type="match status" value="1"/>
</dbReference>
<feature type="chain" id="PRO_5034836124" evidence="1">
    <location>
        <begin position="39"/>
        <end position="259"/>
    </location>
</feature>
<organism evidence="3 4">
    <name type="scientific">Sphingobium cupriresistens</name>
    <dbReference type="NCBI Taxonomy" id="1132417"/>
    <lineage>
        <taxon>Bacteria</taxon>
        <taxon>Pseudomonadati</taxon>
        <taxon>Pseudomonadota</taxon>
        <taxon>Alphaproteobacteria</taxon>
        <taxon>Sphingomonadales</taxon>
        <taxon>Sphingomonadaceae</taxon>
        <taxon>Sphingobium</taxon>
    </lineage>
</organism>
<dbReference type="RefSeq" id="WP_129926004.1">
    <property type="nucleotide sequence ID" value="NZ_CBDAEM010000004.1"/>
</dbReference>